<dbReference type="STRING" id="157652.A0A371HY09"/>
<dbReference type="OrthoDB" id="1749397at2759"/>
<dbReference type="AlphaFoldDB" id="A0A371HY09"/>
<feature type="domain" description="Retroviral polymerase SH3-like" evidence="2">
    <location>
        <begin position="14"/>
        <end position="69"/>
    </location>
</feature>
<dbReference type="Proteomes" id="UP000257109">
    <property type="component" value="Unassembled WGS sequence"/>
</dbReference>
<evidence type="ECO:0000259" key="1">
    <source>
        <dbReference type="Pfam" id="PF07727"/>
    </source>
</evidence>
<keyword evidence="4" id="KW-1185">Reference proteome</keyword>
<evidence type="ECO:0000313" key="4">
    <source>
        <dbReference type="Proteomes" id="UP000257109"/>
    </source>
</evidence>
<evidence type="ECO:0000259" key="2">
    <source>
        <dbReference type="Pfam" id="PF25597"/>
    </source>
</evidence>
<evidence type="ECO:0000313" key="3">
    <source>
        <dbReference type="EMBL" id="RDY07687.1"/>
    </source>
</evidence>
<protein>
    <submittedName>
        <fullName evidence="3">Uncharacterized protein</fullName>
    </submittedName>
</protein>
<accession>A0A371HY09</accession>
<dbReference type="InterPro" id="IPR057670">
    <property type="entry name" value="SH3_retrovirus"/>
</dbReference>
<dbReference type="EMBL" id="QJKJ01001417">
    <property type="protein sequence ID" value="RDY07687.1"/>
    <property type="molecule type" value="Genomic_DNA"/>
</dbReference>
<feature type="domain" description="Reverse transcriptase Ty1/copia-type" evidence="1">
    <location>
        <begin position="207"/>
        <end position="292"/>
    </location>
</feature>
<dbReference type="Pfam" id="PF25597">
    <property type="entry name" value="SH3_retrovirus"/>
    <property type="match status" value="1"/>
</dbReference>
<sequence>MLSFPSCVFRRVTFIHFHNPHLGKLNPRAVKCTFIGYPSNKKGFKCYHPPSHQVFVSMDVTFHKTKSFFVSPLLQGESYLEVESVIELLPFPTHDVQVQEISKPTLVLEQVQLSELEVSILENPIEDVTDDMPIALRKGKRSCVKYPISQFMCIDHLYNFVVAFDAIKTPTSIQEALKDENWIQAMKEEMKVLEKNSTWEIVDRPKDKRVTCGIDYKKTFSPITKMNMVRVILLLATHFGCNLQQFDVKNVFLHGDLEEEVYMEIPPGFCSRNENNKICKLKKALCGIKQSP</sequence>
<reference evidence="3" key="1">
    <citation type="submission" date="2018-05" db="EMBL/GenBank/DDBJ databases">
        <title>Draft genome of Mucuna pruriens seed.</title>
        <authorList>
            <person name="Nnadi N.E."/>
            <person name="Vos R."/>
            <person name="Hasami M.H."/>
            <person name="Devisetty U.K."/>
            <person name="Aguiy J.C."/>
        </authorList>
    </citation>
    <scope>NUCLEOTIDE SEQUENCE [LARGE SCALE GENOMIC DNA]</scope>
    <source>
        <strain evidence="3">JCA_2017</strain>
    </source>
</reference>
<name>A0A371HY09_MUCPR</name>
<feature type="non-terminal residue" evidence="3">
    <location>
        <position position="1"/>
    </location>
</feature>
<proteinExistence type="predicted"/>
<comment type="caution">
    <text evidence="3">The sequence shown here is derived from an EMBL/GenBank/DDBJ whole genome shotgun (WGS) entry which is preliminary data.</text>
</comment>
<dbReference type="InterPro" id="IPR013103">
    <property type="entry name" value="RVT_2"/>
</dbReference>
<gene>
    <name evidence="3" type="ORF">CR513_08168</name>
</gene>
<dbReference type="Pfam" id="PF07727">
    <property type="entry name" value="RVT_2"/>
    <property type="match status" value="1"/>
</dbReference>
<organism evidence="3 4">
    <name type="scientific">Mucuna pruriens</name>
    <name type="common">Velvet bean</name>
    <name type="synonym">Dolichos pruriens</name>
    <dbReference type="NCBI Taxonomy" id="157652"/>
    <lineage>
        <taxon>Eukaryota</taxon>
        <taxon>Viridiplantae</taxon>
        <taxon>Streptophyta</taxon>
        <taxon>Embryophyta</taxon>
        <taxon>Tracheophyta</taxon>
        <taxon>Spermatophyta</taxon>
        <taxon>Magnoliopsida</taxon>
        <taxon>eudicotyledons</taxon>
        <taxon>Gunneridae</taxon>
        <taxon>Pentapetalae</taxon>
        <taxon>rosids</taxon>
        <taxon>fabids</taxon>
        <taxon>Fabales</taxon>
        <taxon>Fabaceae</taxon>
        <taxon>Papilionoideae</taxon>
        <taxon>50 kb inversion clade</taxon>
        <taxon>NPAAA clade</taxon>
        <taxon>indigoferoid/millettioid clade</taxon>
        <taxon>Phaseoleae</taxon>
        <taxon>Mucuna</taxon>
    </lineage>
</organism>